<dbReference type="Pfam" id="PF01401">
    <property type="entry name" value="Peptidase_M2"/>
    <property type="match status" value="2"/>
</dbReference>
<reference evidence="35" key="1">
    <citation type="journal article" date="2010" name="Science">
        <title>The genome of the Western clawed frog Xenopus tropicalis.</title>
        <authorList>
            <person name="Hellsten U."/>
            <person name="Harland R.M."/>
            <person name="Gilchrist M.J."/>
            <person name="Hendrix D."/>
            <person name="Jurka J."/>
            <person name="Kapitonov V."/>
            <person name="Ovcharenko I."/>
            <person name="Putnam N.H."/>
            <person name="Shu S."/>
            <person name="Taher L."/>
            <person name="Blitz I.L."/>
            <person name="Blumberg B."/>
            <person name="Dichmann D.S."/>
            <person name="Dubchak I."/>
            <person name="Amaya E."/>
            <person name="Detter J.C."/>
            <person name="Fletcher R."/>
            <person name="Gerhard D.S."/>
            <person name="Goodstein D."/>
            <person name="Graves T."/>
            <person name="Grigoriev I.V."/>
            <person name="Grimwood J."/>
            <person name="Kawashima T."/>
            <person name="Lindquist E."/>
            <person name="Lucas S.M."/>
            <person name="Mead P.E."/>
            <person name="Mitros T."/>
            <person name="Ogino H."/>
            <person name="Ohta Y."/>
            <person name="Poliakov A.V."/>
            <person name="Pollet N."/>
            <person name="Robert J."/>
            <person name="Salamov A."/>
            <person name="Sater A.K."/>
            <person name="Schmutz J."/>
            <person name="Terry A."/>
            <person name="Vize P.D."/>
            <person name="Warren W.C."/>
            <person name="Wells D."/>
            <person name="Wills A."/>
            <person name="Wilson R.K."/>
            <person name="Zimmerman L.B."/>
            <person name="Zorn A.M."/>
            <person name="Grainger R."/>
            <person name="Grammer T."/>
            <person name="Khokha M.K."/>
            <person name="Richardson P.M."/>
            <person name="Rokhsar D.S."/>
        </authorList>
    </citation>
    <scope>NUCLEOTIDE SEQUENCE [LARGE SCALE GENOMIC DNA]</scope>
    <source>
        <strain evidence="35">Nigerian</strain>
    </source>
</reference>
<evidence type="ECO:0000256" key="26">
    <source>
        <dbReference type="PIRSR" id="PIRSR601548-11"/>
    </source>
</evidence>
<keyword evidence="10 29" id="KW-1015">Disulfide bond</keyword>
<proteinExistence type="inferred from homology"/>
<evidence type="ECO:0000256" key="24">
    <source>
        <dbReference type="PIRSR" id="PIRSR601548-1"/>
    </source>
</evidence>
<feature type="binding site" evidence="28">
    <location>
        <position position="483"/>
    </location>
    <ligand>
        <name>Zn(2+)</name>
        <dbReference type="ChEBI" id="CHEBI:29105"/>
        <label>1</label>
        <note>catalytic</note>
    </ligand>
</feature>
<evidence type="ECO:0000256" key="21">
    <source>
        <dbReference type="ARBA" id="ARBA00049273"/>
    </source>
</evidence>
<feature type="disulfide bond" evidence="29 32">
    <location>
        <begin position="222"/>
        <end position="230"/>
    </location>
</feature>
<evidence type="ECO:0000256" key="16">
    <source>
        <dbReference type="ARBA" id="ARBA00047642"/>
    </source>
</evidence>
<evidence type="ECO:0000256" key="22">
    <source>
        <dbReference type="ARBA" id="ARBA00049305"/>
    </source>
</evidence>
<feature type="disulfide bond" evidence="29 32">
    <location>
        <begin position="424"/>
        <end position="442"/>
    </location>
</feature>
<evidence type="ECO:0000256" key="33">
    <source>
        <dbReference type="RuleBase" id="RU361144"/>
    </source>
</evidence>
<dbReference type="GO" id="GO:0004180">
    <property type="term" value="F:carboxypeptidase activity"/>
    <property type="evidence" value="ECO:0007669"/>
    <property type="project" value="UniProtKB-KW"/>
</dbReference>
<keyword evidence="7 33" id="KW-0378">Hydrolase</keyword>
<evidence type="ECO:0000256" key="34">
    <source>
        <dbReference type="SAM" id="Phobius"/>
    </source>
</evidence>
<keyword evidence="8 28" id="KW-0862">Zinc</keyword>
<dbReference type="GO" id="GO:0016020">
    <property type="term" value="C:membrane"/>
    <property type="evidence" value="ECO:0007669"/>
    <property type="project" value="InterPro"/>
</dbReference>
<evidence type="ECO:0000256" key="20">
    <source>
        <dbReference type="ARBA" id="ARBA00049116"/>
    </source>
</evidence>
<evidence type="ECO:0000313" key="35">
    <source>
        <dbReference type="Ensembl" id="ENSXETP00000097918"/>
    </source>
</evidence>
<evidence type="ECO:0000256" key="32">
    <source>
        <dbReference type="PROSITE-ProRule" id="PRU01355"/>
    </source>
</evidence>
<feature type="active site" description="Proton donor 1" evidence="24">
    <location>
        <position position="585"/>
    </location>
</feature>
<evidence type="ECO:0000256" key="4">
    <source>
        <dbReference type="ARBA" id="ARBA00022670"/>
    </source>
</evidence>
<comment type="catalytic activity">
    <reaction evidence="22">
        <text>bradykinin + H2O = L-Phe-L-Arg + bradykinin(1-7)</text>
        <dbReference type="Rhea" id="RHEA:71451"/>
        <dbReference type="ChEBI" id="CHEBI:15377"/>
        <dbReference type="ChEBI" id="CHEBI:132988"/>
        <dbReference type="ChEBI" id="CHEBI:133147"/>
        <dbReference type="ChEBI" id="CHEBI:147352"/>
    </reaction>
    <physiologicalReaction direction="left-to-right" evidence="22">
        <dbReference type="Rhea" id="RHEA:71452"/>
    </physiologicalReaction>
</comment>
<dbReference type="GO" id="GO:0008241">
    <property type="term" value="F:peptidyl-dipeptidase activity"/>
    <property type="evidence" value="ECO:0007669"/>
    <property type="project" value="UniProtKB-EC"/>
</dbReference>
<evidence type="ECO:0000256" key="14">
    <source>
        <dbReference type="ARBA" id="ARBA00047529"/>
    </source>
</evidence>
<feature type="active site" description="Proton acceptor 1" evidence="24">
    <location>
        <position position="456"/>
    </location>
</feature>
<feature type="binding site" evidence="28">
    <location>
        <position position="459"/>
    </location>
    <ligand>
        <name>Zn(2+)</name>
        <dbReference type="ChEBI" id="CHEBI:29105"/>
        <label>1</label>
        <note>catalytic</note>
    </ligand>
</feature>
<evidence type="ECO:0000256" key="2">
    <source>
        <dbReference type="ARBA" id="ARBA00008139"/>
    </source>
</evidence>
<dbReference type="PROSITE" id="PS52011">
    <property type="entry name" value="PEPTIDASE_M2"/>
    <property type="match status" value="2"/>
</dbReference>
<evidence type="ECO:0000256" key="17">
    <source>
        <dbReference type="ARBA" id="ARBA00047862"/>
    </source>
</evidence>
<sequence length="1361" mass="156009">MLYSVSLPKPSIKSSYAPVLPSPSRMEPYQCEEVAGVGWVSPLLYKNLAALPWLSLSLTAGGGGIMHRTAAPGGTQTMSVLLLGLLLLVGTNSALDSSFLPGTYPKDEAGARDFADAYNSTAEVILFKSVEASWAYNTNLTDYNSKQQILASMEEQEFNEAWGMKAKELFNDVWENFTDPLLKKIISSIRTLGASNLNLTAREEYNTILSEMDSIYSTAKVCPPNATAKCWSLEPEITEIMATSRSYKKLLYAWEGWHNSAGIPLKEKYLRFVQLSNEAYRMDGYKDTGAYWRSWYASPTFEEDLDGLYQQLEPLYLNLHAFVRRKLYERYGAKYINLKGPIPAHLFGNMWSQQWNNIYDMMIPFPDKTNIDVTNTMREKGWNATHMFRVSEEFFTSLGLLEMPPEFWEKSMLEKPADGREVVCHASAWDFYNRKDFRIKQCTTVTMEQLFTVHHEMGHVEYYLQYKDQPVTYRRGANPGFHEAIGDVLSLSVSTPGHLKTIGLLDTVTNDKESDINYLLKMALEKIAFLPFGFLIDQWRWNVFSGRTPPTRYNYDWWNLRTKYQGICPPISRDDNQFDAGAKYHIPGNTPYIRYFVSFVLQFQFHKALCTAAKHTGPLHTCDIYRSQEAGKILGDVLRSGSSKSWQEVLKDMTGSEKMDVGPLLEYFTPVTQWLIEQNTKNNEILGWPDFSWTPPIPDGYPGDIEKIANEKEADTFLSDYTKSAEVVWNDYTEASWAYNTNITEANKQVMLDKNLAMSGHTLQYGLQARNYDYSDFQDPETQRILRKLSEIDKAALSEEEQKEYNQITSDMETIYSVAKVCKDGNTNCHPLDPDLTEILAKSRDYDELLFAWKGWRDASGKQIREKYKRYVQLANKAAQLNGYNDNGAYWRSWYETPTLESDVEKLYDELQPLYLNLHAYVRRALYKKYGDKRINLKGPIPAHLLGNMWAQSWSNIYELLVPYPNAAQVDATPAMIAKNWTPKRMFEESDNFFKSLGLLPMPQEFWDKSMIEKPKDREVVCHASAWDFYNRKDFRIKQCTVVNMDDLITVHHEMGHVQYFLQYKDQPILFREGANPGFHEAIGDVLALSVSTPKHLQSIGLLDKVEDNPESDINYLMSIALDKIAFLPFGFLMDQWRWKVFDGRTPDSEYNQQWWNLRLKYQGLVPPVLRTENDFDPGAKFHIPASVPYIRYFISFVIQFQFHEALCKAANQEGPLHKCDIYQSTQAGKLLGDAMKLGNSKPWPEAMQTITGQRNMSAHALLKYFQPLTDWLIKENTKNGETLGWPEYNWSPVQSVPLPPSGDSNSDFLGLAVSNSQAAAGQWILLALGIVLIITTIVFGVLYSKMKSRAKMSSSQMELK</sequence>
<feature type="glycosylation site" description="N-linked (GlcNAc...) asparagine; partial" evidence="25">
    <location>
        <position position="1256"/>
    </location>
</feature>
<accession>A0A6I8SWZ1</accession>
<keyword evidence="3 33" id="KW-0121">Carboxypeptidase</keyword>
<evidence type="ECO:0000256" key="1">
    <source>
        <dbReference type="ARBA" id="ARBA00001923"/>
    </source>
</evidence>
<feature type="glycosylation site" description="N-linked (GlcNAc...) asparagine" evidence="25">
    <location>
        <position position="742"/>
    </location>
</feature>
<dbReference type="FunFam" id="1.10.1370.30:FF:000004">
    <property type="entry name" value="Angiotensin-converting enzyme"/>
    <property type="match status" value="2"/>
</dbReference>
<comment type="catalytic activity">
    <reaction evidence="15">
        <text>substance P + H2O = L-Phe-L-Phe-Gly-L-Leu-L-Met-NH2 + substance P(1-6)</text>
        <dbReference type="Rhea" id="RHEA:71471"/>
        <dbReference type="ChEBI" id="CHEBI:15377"/>
        <dbReference type="ChEBI" id="CHEBI:190692"/>
        <dbReference type="ChEBI" id="CHEBI:190696"/>
        <dbReference type="ChEBI" id="CHEBI:190697"/>
    </reaction>
    <physiologicalReaction direction="left-to-right" evidence="15">
        <dbReference type="Rhea" id="RHEA:71472"/>
    </physiologicalReaction>
</comment>
<dbReference type="GO" id="GO:0008237">
    <property type="term" value="F:metallopeptidase activity"/>
    <property type="evidence" value="ECO:0007669"/>
    <property type="project" value="UniProtKB-KW"/>
</dbReference>
<reference evidence="35" key="2">
    <citation type="submission" date="2020-05" db="UniProtKB">
        <authorList>
            <consortium name="Ensembl"/>
        </authorList>
    </citation>
    <scope>IDENTIFICATION</scope>
</reference>
<dbReference type="SUPFAM" id="SSF55486">
    <property type="entry name" value="Metalloproteases ('zincins'), catalytic domain"/>
    <property type="match status" value="2"/>
</dbReference>
<dbReference type="Bgee" id="ENSXETG00000005315">
    <property type="expression patterns" value="Expressed in testis and 6 other cell types or tissues"/>
</dbReference>
<evidence type="ECO:0000256" key="11">
    <source>
        <dbReference type="ARBA" id="ARBA00023180"/>
    </source>
</evidence>
<feature type="active site" description="Proton donor 2" evidence="26">
    <location>
        <position position="1183"/>
    </location>
</feature>
<comment type="caution">
    <text evidence="32">Lacks conserved residue(s) required for the propagation of feature annotation.</text>
</comment>
<feature type="glycosylation site" description="N-linked (GlcNAc...) asparagine" evidence="30">
    <location>
        <position position="139"/>
    </location>
</feature>
<dbReference type="GO" id="GO:0006508">
    <property type="term" value="P:proteolysis"/>
    <property type="evidence" value="ECO:0007669"/>
    <property type="project" value="UniProtKB-KW"/>
</dbReference>
<feature type="disulfide bond" evidence="29">
    <location>
        <begin position="610"/>
        <end position="622"/>
    </location>
</feature>
<dbReference type="CDD" id="cd06461">
    <property type="entry name" value="M2_ACE"/>
    <property type="match status" value="2"/>
</dbReference>
<keyword evidence="9 33" id="KW-0482">Metalloprotease</keyword>
<comment type="similarity">
    <text evidence="2 32 33">Belongs to the peptidase M2 family.</text>
</comment>
<comment type="catalytic activity">
    <reaction evidence="14">
        <text>Met-enkephalin-Arg-Phe + H2O = L-arginyl-L-phenylalanine + Met-enkephalin</text>
        <dbReference type="Rhea" id="RHEA:70675"/>
        <dbReference type="ChEBI" id="CHEBI:15377"/>
        <dbReference type="ChEBI" id="CHEBI:189868"/>
        <dbReference type="ChEBI" id="CHEBI:189869"/>
        <dbReference type="ChEBI" id="CHEBI:189870"/>
    </reaction>
    <physiologicalReaction direction="left-to-right" evidence="14">
        <dbReference type="Rhea" id="RHEA:70676"/>
    </physiologicalReaction>
</comment>
<keyword evidence="11 25" id="KW-0325">Glycoprotein</keyword>
<feature type="glycosylation site" description="N-linked (GlcNAc...) asparagine; partial" evidence="25">
    <location>
        <position position="826"/>
    </location>
</feature>
<feature type="binding site" evidence="27">
    <location>
        <position position="296"/>
    </location>
    <ligand>
        <name>chloride</name>
        <dbReference type="ChEBI" id="CHEBI:17996"/>
        <label>1</label>
    </ligand>
</feature>
<evidence type="ECO:0000256" key="29">
    <source>
        <dbReference type="PIRSR" id="PIRSR601548-4"/>
    </source>
</evidence>
<keyword evidence="6" id="KW-0732">Signal</keyword>
<dbReference type="PRINTS" id="PR00791">
    <property type="entry name" value="PEPDIPTASEA"/>
</dbReference>
<evidence type="ECO:0000256" key="28">
    <source>
        <dbReference type="PIRSR" id="PIRSR601548-3"/>
    </source>
</evidence>
<evidence type="ECO:0000256" key="30">
    <source>
        <dbReference type="PIRSR" id="PIRSR601548-5"/>
    </source>
</evidence>
<protein>
    <recommendedName>
        <fullName evidence="13 33">Angiotensin-converting enzyme</fullName>
        <ecNumber evidence="33">3.4.-.-</ecNumber>
    </recommendedName>
</protein>
<evidence type="ECO:0000256" key="31">
    <source>
        <dbReference type="PIRSR" id="PIRSR601548-8"/>
    </source>
</evidence>
<evidence type="ECO:0000256" key="19">
    <source>
        <dbReference type="ARBA" id="ARBA00048231"/>
    </source>
</evidence>
<evidence type="ECO:0000256" key="5">
    <source>
        <dbReference type="ARBA" id="ARBA00022723"/>
    </source>
</evidence>
<comment type="cofactor">
    <cofactor evidence="1">
        <name>chloride</name>
        <dbReference type="ChEBI" id="CHEBI:17996"/>
    </cofactor>
</comment>
<dbReference type="InterPro" id="IPR001548">
    <property type="entry name" value="Peptidase_M2"/>
</dbReference>
<feature type="binding site" evidence="31">
    <location>
        <position position="1057"/>
    </location>
    <ligand>
        <name>Zn(2+)</name>
        <dbReference type="ChEBI" id="CHEBI:29105"/>
        <label>2</label>
        <note>catalytic</note>
    </ligand>
</feature>
<evidence type="ECO:0000256" key="9">
    <source>
        <dbReference type="ARBA" id="ARBA00023049"/>
    </source>
</evidence>
<evidence type="ECO:0000256" key="7">
    <source>
        <dbReference type="ARBA" id="ARBA00022801"/>
    </source>
</evidence>
<evidence type="ECO:0000256" key="3">
    <source>
        <dbReference type="ARBA" id="ARBA00022645"/>
    </source>
</evidence>
<keyword evidence="5 28" id="KW-0479">Metal-binding</keyword>
<comment type="cofactor">
    <cofactor evidence="33">
        <name>Zn(2+)</name>
        <dbReference type="ChEBI" id="CHEBI:29105"/>
    </cofactor>
    <text evidence="33">Binds 2 Zn(2+) ions per subunit.</text>
</comment>
<comment type="catalytic activity">
    <reaction evidence="21">
        <text>neurotensin + H2O = neurotensin(1-11) + L-isoleucyl-L-leucine</text>
        <dbReference type="Rhea" id="RHEA:71475"/>
        <dbReference type="ChEBI" id="CHEBI:15377"/>
        <dbReference type="ChEBI" id="CHEBI:147362"/>
        <dbReference type="ChEBI" id="CHEBI:190704"/>
        <dbReference type="ChEBI" id="CHEBI:190706"/>
    </reaction>
    <physiologicalReaction direction="left-to-right" evidence="21">
        <dbReference type="Rhea" id="RHEA:71476"/>
    </physiologicalReaction>
</comment>
<keyword evidence="34" id="KW-0472">Membrane</keyword>
<dbReference type="InParanoid" id="A0A6I8SWZ1"/>
<feature type="binding site" evidence="27">
    <location>
        <position position="594"/>
    </location>
    <ligand>
        <name>chloride</name>
        <dbReference type="ChEBI" id="CHEBI:17996"/>
        <label>1</label>
    </ligand>
</feature>
<feature type="binding site" evidence="28">
    <location>
        <position position="455"/>
    </location>
    <ligand>
        <name>Zn(2+)</name>
        <dbReference type="ChEBI" id="CHEBI:29105"/>
        <label>1</label>
        <note>catalytic</note>
    </ligand>
</feature>
<evidence type="ECO:0000256" key="27">
    <source>
        <dbReference type="PIRSR" id="PIRSR601548-2"/>
    </source>
</evidence>
<dbReference type="FunCoup" id="A0A6I8SWZ1">
    <property type="interactions" value="337"/>
</dbReference>
<keyword evidence="4 33" id="KW-0645">Protease</keyword>
<comment type="catalytic activity">
    <reaction evidence="18">
        <text>Met-enkephalin + H2O = L-phenylalanyl-L-methionine + L-tyrosylglycylglycine</text>
        <dbReference type="Rhea" id="RHEA:71483"/>
        <dbReference type="ChEBI" id="CHEBI:15377"/>
        <dbReference type="ChEBI" id="CHEBI:189868"/>
        <dbReference type="ChEBI" id="CHEBI:190708"/>
        <dbReference type="ChEBI" id="CHEBI:190709"/>
    </reaction>
    <physiologicalReaction direction="left-to-right" evidence="18">
        <dbReference type="Rhea" id="RHEA:71484"/>
    </physiologicalReaction>
</comment>
<keyword evidence="34" id="KW-0812">Transmembrane</keyword>
<comment type="catalytic activity">
    <reaction evidence="19">
        <text>Leu-enkephalin + H2O = L-tyrosylglycylglycine + L-phenylalanyl-L-leucine</text>
        <dbReference type="Rhea" id="RHEA:71487"/>
        <dbReference type="ChEBI" id="CHEBI:15377"/>
        <dbReference type="ChEBI" id="CHEBI:190689"/>
        <dbReference type="ChEBI" id="CHEBI:190708"/>
        <dbReference type="ChEBI" id="CHEBI:190710"/>
    </reaction>
    <physiologicalReaction direction="left-to-right" evidence="19">
        <dbReference type="Rhea" id="RHEA:71488"/>
    </physiologicalReaction>
</comment>
<dbReference type="GeneTree" id="ENSGT00940000163600"/>
<dbReference type="PANTHER" id="PTHR10514">
    <property type="entry name" value="ANGIOTENSIN-CONVERTING ENZYME"/>
    <property type="match status" value="1"/>
</dbReference>
<evidence type="ECO:0000256" key="10">
    <source>
        <dbReference type="ARBA" id="ARBA00023157"/>
    </source>
</evidence>
<evidence type="ECO:0000256" key="18">
    <source>
        <dbReference type="ARBA" id="ARBA00048012"/>
    </source>
</evidence>
<feature type="disulfide bond" evidence="32">
    <location>
        <begin position="1022"/>
        <end position="1040"/>
    </location>
</feature>
<comment type="catalytic activity">
    <reaction evidence="16">
        <text>goralatide + H2O = N-acetyl-L-seryl-L-aspartate + L-lysyl-L-proline</text>
        <dbReference type="Rhea" id="RHEA:71455"/>
        <dbReference type="ChEBI" id="CHEBI:15377"/>
        <dbReference type="ChEBI" id="CHEBI:190701"/>
        <dbReference type="ChEBI" id="CHEBI:190702"/>
        <dbReference type="ChEBI" id="CHEBI:190703"/>
    </reaction>
    <physiologicalReaction direction="left-to-right" evidence="16">
        <dbReference type="Rhea" id="RHEA:71456"/>
    </physiologicalReaction>
</comment>
<dbReference type="EC" id="3.4.-.-" evidence="33"/>
<evidence type="ECO:0000256" key="8">
    <source>
        <dbReference type="ARBA" id="ARBA00022833"/>
    </source>
</evidence>
<feature type="binding site" evidence="31">
    <location>
        <position position="1081"/>
    </location>
    <ligand>
        <name>Zn(2+)</name>
        <dbReference type="ChEBI" id="CHEBI:29105"/>
        <label>2</label>
        <note>catalytic</note>
    </ligand>
</feature>
<organism evidence="35">
    <name type="scientific">Xenopus tropicalis</name>
    <name type="common">Western clawed frog</name>
    <name type="synonym">Silurana tropicalis</name>
    <dbReference type="NCBI Taxonomy" id="8364"/>
    <lineage>
        <taxon>Eukaryota</taxon>
        <taxon>Metazoa</taxon>
        <taxon>Chordata</taxon>
        <taxon>Craniata</taxon>
        <taxon>Vertebrata</taxon>
        <taxon>Euteleostomi</taxon>
        <taxon>Amphibia</taxon>
        <taxon>Batrachia</taxon>
        <taxon>Anura</taxon>
        <taxon>Pipoidea</taxon>
        <taxon>Pipidae</taxon>
        <taxon>Xenopodinae</taxon>
        <taxon>Xenopus</taxon>
        <taxon>Silurana</taxon>
    </lineage>
</organism>
<feature type="glycosylation site" description="N-linked (GlcNAc...) asparagine" evidence="30">
    <location>
        <position position="383"/>
    </location>
</feature>
<keyword evidence="34" id="KW-1133">Transmembrane helix</keyword>
<comment type="catalytic activity">
    <reaction evidence="23">
        <text>substance P + H2O = substance P(1-9) + L-Leu-L-Met-NH2</text>
        <dbReference type="Rhea" id="RHEA:71459"/>
        <dbReference type="ChEBI" id="CHEBI:15377"/>
        <dbReference type="ChEBI" id="CHEBI:190692"/>
        <dbReference type="ChEBI" id="CHEBI:190693"/>
        <dbReference type="ChEBI" id="CHEBI:190700"/>
    </reaction>
    <physiologicalReaction direction="left-to-right" evidence="23">
        <dbReference type="Rhea" id="RHEA:71460"/>
    </physiologicalReaction>
</comment>
<feature type="active site" description="Proton acceptor 2" evidence="26">
    <location>
        <position position="1054"/>
    </location>
</feature>
<evidence type="ECO:0000256" key="23">
    <source>
        <dbReference type="ARBA" id="ARBA00049470"/>
    </source>
</evidence>
<comment type="catalytic activity">
    <reaction evidence="12">
        <text>Release of a C-terminal dipeptide, oligopeptide-|-Xaa-Yaa, when Xaa is not Pro, and Yaa is neither Asp nor Glu. Thus, conversion of angiotensin I to angiotensin II, with increase in vasoconstrictor activity, but no action on angiotensin II.</text>
        <dbReference type="EC" id="3.4.15.1"/>
    </reaction>
</comment>
<evidence type="ECO:0000256" key="12">
    <source>
        <dbReference type="ARBA" id="ARBA00036868"/>
    </source>
</evidence>
<evidence type="ECO:0000256" key="15">
    <source>
        <dbReference type="ARBA" id="ARBA00047629"/>
    </source>
</evidence>
<evidence type="ECO:0000256" key="13">
    <source>
        <dbReference type="ARBA" id="ARBA00039858"/>
    </source>
</evidence>
<dbReference type="Gene3D" id="1.10.1370.30">
    <property type="match status" value="3"/>
</dbReference>
<evidence type="ECO:0000256" key="25">
    <source>
        <dbReference type="PIRSR" id="PIRSR601548-10"/>
    </source>
</evidence>
<dbReference type="PANTHER" id="PTHR10514:SF27">
    <property type="entry name" value="ANGIOTENSIN-CONVERTING ENZYME"/>
    <property type="match status" value="1"/>
</dbReference>
<evidence type="ECO:0000256" key="6">
    <source>
        <dbReference type="ARBA" id="ARBA00022729"/>
    </source>
</evidence>
<comment type="catalytic activity">
    <reaction evidence="17">
        <text>angiotensin I + H2O = L-histidyl-L-leucine + angiotensin II</text>
        <dbReference type="Rhea" id="RHEA:63560"/>
        <dbReference type="ChEBI" id="CHEBI:15377"/>
        <dbReference type="ChEBI" id="CHEBI:58506"/>
        <dbReference type="ChEBI" id="CHEBI:147350"/>
        <dbReference type="ChEBI" id="CHEBI:147392"/>
        <dbReference type="EC" id="3.4.15.1"/>
    </reaction>
    <physiologicalReaction direction="left-to-right" evidence="17">
        <dbReference type="Rhea" id="RHEA:63561"/>
    </physiologicalReaction>
</comment>
<dbReference type="Ensembl" id="ENSXETT00000093536">
    <property type="protein sequence ID" value="ENSXETP00000097918"/>
    <property type="gene ID" value="ENSXETG00000005315"/>
</dbReference>
<feature type="glycosylation site" description="N-linked (GlcNAc...) asparagine" evidence="30">
    <location>
        <position position="176"/>
    </location>
</feature>
<name>A0A6I8SWZ1_XENTR</name>
<feature type="binding site" evidence="31">
    <location>
        <position position="1053"/>
    </location>
    <ligand>
        <name>Zn(2+)</name>
        <dbReference type="ChEBI" id="CHEBI:29105"/>
        <label>2</label>
        <note>catalytic</note>
    </ligand>
</feature>
<dbReference type="Xenbase" id="XB-GENE-479789">
    <property type="gene designation" value="ace"/>
</dbReference>
<gene>
    <name evidence="35" type="primary">ace</name>
</gene>
<feature type="transmembrane region" description="Helical" evidence="34">
    <location>
        <begin position="1324"/>
        <end position="1344"/>
    </location>
</feature>
<comment type="catalytic activity">
    <reaction evidence="20">
        <text>substance P + H2O = substance P(1-8) + Gly-L-Leu-L-Met-NH2</text>
        <dbReference type="Rhea" id="RHEA:71463"/>
        <dbReference type="ChEBI" id="CHEBI:15377"/>
        <dbReference type="ChEBI" id="CHEBI:190692"/>
        <dbReference type="ChEBI" id="CHEBI:190694"/>
        <dbReference type="ChEBI" id="CHEBI:190699"/>
    </reaction>
    <physiologicalReaction direction="left-to-right" evidence="20">
        <dbReference type="Rhea" id="RHEA:71464"/>
    </physiologicalReaction>
</comment>
<feature type="glycosylation site" description="N-linked (GlcNAc...) asparagine" evidence="30">
    <location>
        <position position="225"/>
    </location>
</feature>
<dbReference type="GO" id="GO:0046872">
    <property type="term" value="F:metal ion binding"/>
    <property type="evidence" value="ECO:0007669"/>
    <property type="project" value="UniProtKB-KW"/>
</dbReference>